<dbReference type="EMBL" id="SMKR01000006">
    <property type="protein sequence ID" value="TDD30050.1"/>
    <property type="molecule type" value="Genomic_DNA"/>
</dbReference>
<evidence type="ECO:0000313" key="2">
    <source>
        <dbReference type="Proteomes" id="UP000295172"/>
    </source>
</evidence>
<accession>A0A4R4XGZ8</accession>
<protein>
    <submittedName>
        <fullName evidence="1">Uncharacterized protein</fullName>
    </submittedName>
</protein>
<evidence type="ECO:0000313" key="1">
    <source>
        <dbReference type="EMBL" id="TDD30050.1"/>
    </source>
</evidence>
<reference evidence="1 2" key="1">
    <citation type="submission" date="2019-02" db="EMBL/GenBank/DDBJ databases">
        <title>Draft genome sequences of novel Actinobacteria.</title>
        <authorList>
            <person name="Sahin N."/>
            <person name="Ay H."/>
            <person name="Saygin H."/>
        </authorList>
    </citation>
    <scope>NUCLEOTIDE SEQUENCE [LARGE SCALE GENOMIC DNA]</scope>
    <source>
        <strain evidence="1 2">16K104</strain>
    </source>
</reference>
<gene>
    <name evidence="1" type="ORF">E1218_02715</name>
</gene>
<dbReference type="OrthoDB" id="3830421at2"/>
<name>A0A4R4XGZ8_9ACTN</name>
<proteinExistence type="predicted"/>
<dbReference type="AlphaFoldDB" id="A0A4R4XGZ8"/>
<sequence>MGLPQSIRNAAEPWTAKEVSKLKELAADNLPPSVISMRLGRPEAAILSKALQAGIRLMPLNRPPYGA</sequence>
<keyword evidence="2" id="KW-1185">Reference proteome</keyword>
<dbReference type="Proteomes" id="UP000295172">
    <property type="component" value="Unassembled WGS sequence"/>
</dbReference>
<organism evidence="1 2">
    <name type="scientific">Kribbella turkmenica</name>
    <dbReference type="NCBI Taxonomy" id="2530375"/>
    <lineage>
        <taxon>Bacteria</taxon>
        <taxon>Bacillati</taxon>
        <taxon>Actinomycetota</taxon>
        <taxon>Actinomycetes</taxon>
        <taxon>Propionibacteriales</taxon>
        <taxon>Kribbellaceae</taxon>
        <taxon>Kribbella</taxon>
    </lineage>
</organism>
<comment type="caution">
    <text evidence="1">The sequence shown here is derived from an EMBL/GenBank/DDBJ whole genome shotgun (WGS) entry which is preliminary data.</text>
</comment>